<dbReference type="GeneID" id="39582601"/>
<evidence type="ECO:0000313" key="2">
    <source>
        <dbReference type="Proteomes" id="UP000272025"/>
    </source>
</evidence>
<accession>A0A3N2PWQ0</accession>
<gene>
    <name evidence="1" type="ORF">SODALDRAFT_358770</name>
</gene>
<keyword evidence="2" id="KW-1185">Reference proteome</keyword>
<dbReference type="Proteomes" id="UP000272025">
    <property type="component" value="Unassembled WGS sequence"/>
</dbReference>
<reference evidence="1 2" key="1">
    <citation type="journal article" date="2018" name="Mol. Ecol.">
        <title>The obligate alkalophilic soda-lake fungus Sodiomyces alkalinus has shifted to a protein diet.</title>
        <authorList>
            <person name="Grum-Grzhimaylo A.A."/>
            <person name="Falkoski D.L."/>
            <person name="van den Heuvel J."/>
            <person name="Valero-Jimenez C.A."/>
            <person name="Min B."/>
            <person name="Choi I.G."/>
            <person name="Lipzen A."/>
            <person name="Daum C.G."/>
            <person name="Aanen D.K."/>
            <person name="Tsang A."/>
            <person name="Henrissat B."/>
            <person name="Bilanenko E.N."/>
            <person name="de Vries R.P."/>
            <person name="van Kan J.A.L."/>
            <person name="Grigoriev I.V."/>
            <person name="Debets A.J.M."/>
        </authorList>
    </citation>
    <scope>NUCLEOTIDE SEQUENCE [LARGE SCALE GENOMIC DNA]</scope>
    <source>
        <strain evidence="1 2">F11</strain>
    </source>
</reference>
<dbReference type="RefSeq" id="XP_028466743.1">
    <property type="nucleotide sequence ID" value="XM_028614123.1"/>
</dbReference>
<name>A0A3N2PWQ0_SODAK</name>
<evidence type="ECO:0000313" key="1">
    <source>
        <dbReference type="EMBL" id="ROT38937.1"/>
    </source>
</evidence>
<dbReference type="EMBL" id="ML119054">
    <property type="protein sequence ID" value="ROT38937.1"/>
    <property type="molecule type" value="Genomic_DNA"/>
</dbReference>
<protein>
    <submittedName>
        <fullName evidence="1">Uncharacterized protein</fullName>
    </submittedName>
</protein>
<sequence>MPGLAGVVGRPRYLSPSTKSYARQLGTGCQATPDMPLAFLAFLALIMIWRSKLPLVISPEARYYLAFAFHSSSIRMNMYTDTNPCSTTSPTPYHTTCTVTAELIHKRGGDPTFCGAS</sequence>
<dbReference type="AlphaFoldDB" id="A0A3N2PWQ0"/>
<organism evidence="1 2">
    <name type="scientific">Sodiomyces alkalinus (strain CBS 110278 / VKM F-3762 / F11)</name>
    <name type="common">Alkaliphilic filamentous fungus</name>
    <dbReference type="NCBI Taxonomy" id="1314773"/>
    <lineage>
        <taxon>Eukaryota</taxon>
        <taxon>Fungi</taxon>
        <taxon>Dikarya</taxon>
        <taxon>Ascomycota</taxon>
        <taxon>Pezizomycotina</taxon>
        <taxon>Sordariomycetes</taxon>
        <taxon>Hypocreomycetidae</taxon>
        <taxon>Glomerellales</taxon>
        <taxon>Plectosphaerellaceae</taxon>
        <taxon>Sodiomyces</taxon>
    </lineage>
</organism>
<proteinExistence type="predicted"/>